<organism evidence="3 4">
    <name type="scientific">Nonomuraea jiangxiensis</name>
    <dbReference type="NCBI Taxonomy" id="633440"/>
    <lineage>
        <taxon>Bacteria</taxon>
        <taxon>Bacillati</taxon>
        <taxon>Actinomycetota</taxon>
        <taxon>Actinomycetes</taxon>
        <taxon>Streptosporangiales</taxon>
        <taxon>Streptosporangiaceae</taxon>
        <taxon>Nonomuraea</taxon>
    </lineage>
</organism>
<feature type="region of interest" description="Disordered" evidence="2">
    <location>
        <begin position="1"/>
        <end position="39"/>
    </location>
</feature>
<protein>
    <submittedName>
        <fullName evidence="3">Probable phosphoglycerate mutase</fullName>
    </submittedName>
</protein>
<evidence type="ECO:0000313" key="3">
    <source>
        <dbReference type="EMBL" id="SDM07565.1"/>
    </source>
</evidence>
<sequence>MRDRSSVSPARKPSPESRTHTHVIHGSEGDGKRAQAGAASQPFMTTRHLYLARHGAADAFGNLTDIGRRQAGLLGERLAGLPVDAVWHSPLPRAEASAHELARHLKTASVAEAAELIDHVPYVPQPAETPPSWAGFFDGYDDAEAASGQKLAEALVARFAKVPDTTATGTRRDTHEVLVTHAYQIAWLVRHALDAPPSRWLGLNSANAALTIIDYRAGLPPTLVMFNDMSHLPADLRWTGFPDGMRP</sequence>
<dbReference type="GO" id="GO:0016787">
    <property type="term" value="F:hydrolase activity"/>
    <property type="evidence" value="ECO:0007669"/>
    <property type="project" value="UniProtKB-KW"/>
</dbReference>
<proteinExistence type="predicted"/>
<keyword evidence="1" id="KW-0378">Hydrolase</keyword>
<feature type="compositionally biased region" description="Basic and acidic residues" evidence="2">
    <location>
        <begin position="13"/>
        <end position="33"/>
    </location>
</feature>
<dbReference type="Proteomes" id="UP000199202">
    <property type="component" value="Unassembled WGS sequence"/>
</dbReference>
<name>A0A1G9QB44_9ACTN</name>
<keyword evidence="4" id="KW-1185">Reference proteome</keyword>
<dbReference type="EMBL" id="FNDJ01000035">
    <property type="protein sequence ID" value="SDM07565.1"/>
    <property type="molecule type" value="Genomic_DNA"/>
</dbReference>
<evidence type="ECO:0000256" key="1">
    <source>
        <dbReference type="ARBA" id="ARBA00022801"/>
    </source>
</evidence>
<dbReference type="Gene3D" id="3.40.50.1240">
    <property type="entry name" value="Phosphoglycerate mutase-like"/>
    <property type="match status" value="1"/>
</dbReference>
<dbReference type="InterPro" id="IPR013078">
    <property type="entry name" value="His_Pase_superF_clade-1"/>
</dbReference>
<dbReference type="PANTHER" id="PTHR20935">
    <property type="entry name" value="PHOSPHOGLYCERATE MUTASE-RELATED"/>
    <property type="match status" value="1"/>
</dbReference>
<dbReference type="CDD" id="cd07067">
    <property type="entry name" value="HP_PGM_like"/>
    <property type="match status" value="1"/>
</dbReference>
<dbReference type="InterPro" id="IPR051021">
    <property type="entry name" value="Mito_Ser/Thr_phosphatase"/>
</dbReference>
<reference evidence="3 4" key="1">
    <citation type="submission" date="2016-10" db="EMBL/GenBank/DDBJ databases">
        <authorList>
            <person name="de Groot N.N."/>
        </authorList>
    </citation>
    <scope>NUCLEOTIDE SEQUENCE [LARGE SCALE GENOMIC DNA]</scope>
    <source>
        <strain evidence="3 4">CGMCC 4.6533</strain>
    </source>
</reference>
<dbReference type="PANTHER" id="PTHR20935:SF0">
    <property type="entry name" value="SERINE_THREONINE-PROTEIN PHOSPHATASE PGAM5, MITOCHONDRIAL"/>
    <property type="match status" value="1"/>
</dbReference>
<dbReference type="SUPFAM" id="SSF53254">
    <property type="entry name" value="Phosphoglycerate mutase-like"/>
    <property type="match status" value="1"/>
</dbReference>
<dbReference type="AlphaFoldDB" id="A0A1G9QB44"/>
<gene>
    <name evidence="3" type="ORF">SAMN05421869_13595</name>
</gene>
<evidence type="ECO:0000313" key="4">
    <source>
        <dbReference type="Proteomes" id="UP000199202"/>
    </source>
</evidence>
<dbReference type="Pfam" id="PF00300">
    <property type="entry name" value="His_Phos_1"/>
    <property type="match status" value="1"/>
</dbReference>
<dbReference type="STRING" id="633440.SAMN05421869_13595"/>
<dbReference type="InterPro" id="IPR029033">
    <property type="entry name" value="His_PPase_superfam"/>
</dbReference>
<accession>A0A1G9QB44</accession>
<evidence type="ECO:0000256" key="2">
    <source>
        <dbReference type="SAM" id="MobiDB-lite"/>
    </source>
</evidence>